<organism evidence="3 4">
    <name type="scientific">Lachancea mirantina</name>
    <dbReference type="NCBI Taxonomy" id="1230905"/>
    <lineage>
        <taxon>Eukaryota</taxon>
        <taxon>Fungi</taxon>
        <taxon>Dikarya</taxon>
        <taxon>Ascomycota</taxon>
        <taxon>Saccharomycotina</taxon>
        <taxon>Saccharomycetes</taxon>
        <taxon>Saccharomycetales</taxon>
        <taxon>Saccharomycetaceae</taxon>
        <taxon>Lachancea</taxon>
    </lineage>
</organism>
<evidence type="ECO:0000313" key="3">
    <source>
        <dbReference type="EMBL" id="SCU91356.1"/>
    </source>
</evidence>
<evidence type="ECO:0000256" key="1">
    <source>
        <dbReference type="SAM" id="Coils"/>
    </source>
</evidence>
<feature type="compositionally biased region" description="Polar residues" evidence="2">
    <location>
        <begin position="252"/>
        <end position="261"/>
    </location>
</feature>
<feature type="compositionally biased region" description="Polar residues" evidence="2">
    <location>
        <begin position="291"/>
        <end position="321"/>
    </location>
</feature>
<feature type="region of interest" description="Disordered" evidence="2">
    <location>
        <begin position="291"/>
        <end position="338"/>
    </location>
</feature>
<feature type="region of interest" description="Disordered" evidence="2">
    <location>
        <begin position="233"/>
        <end position="275"/>
    </location>
</feature>
<feature type="region of interest" description="Disordered" evidence="2">
    <location>
        <begin position="183"/>
        <end position="213"/>
    </location>
</feature>
<protein>
    <submittedName>
        <fullName evidence="3">LAMI_0E05556g1_1</fullName>
    </submittedName>
</protein>
<name>A0A1G4JL81_9SACH</name>
<feature type="coiled-coil region" evidence="1">
    <location>
        <begin position="67"/>
        <end position="140"/>
    </location>
</feature>
<keyword evidence="4" id="KW-1185">Reference proteome</keyword>
<proteinExistence type="predicted"/>
<dbReference type="OrthoDB" id="4036527at2759"/>
<sequence length="390" mass="43598">MKSWAGRPENLRRREKGCFISVKTSSFFQDIENLPSLAAPKVLTQDALFHHVEQEVRQVKSDILLINQTLLSDIKAESRQAERIQHEIQKSTSKMYHTYKRVQRLRNSDKVDFFEQVDKLEQKCQKLDEFQESLETMASKIAKNLIELDKQFPMKSRLFNGQDVNSKHFPLLFDAIKASSSIEVGPEDQDGDRASHSPPPRNRSIVSDSSSNTIILRKGAQTDTFLGYSQSADRDINDEAPSSNELDKSEHSTAQGMLQIQSSRRSSDGRSSPLEGHMLVNRENAFATLSGTQKAVSSELNNRGTSSGRSLTQREQNSNLAGRTDDKPSDLSFASSSAKSASNRCSMISFSLPQQSRPSVELCLKEAKAVYAQNDDIHDAQATLGRTWPG</sequence>
<dbReference type="EMBL" id="LT598465">
    <property type="protein sequence ID" value="SCU91356.1"/>
    <property type="molecule type" value="Genomic_DNA"/>
</dbReference>
<gene>
    <name evidence="3" type="ORF">LAMI_0E05556G</name>
</gene>
<evidence type="ECO:0000256" key="2">
    <source>
        <dbReference type="SAM" id="MobiDB-lite"/>
    </source>
</evidence>
<accession>A0A1G4JL81</accession>
<keyword evidence="1" id="KW-0175">Coiled coil</keyword>
<dbReference type="Proteomes" id="UP000191024">
    <property type="component" value="Chromosome E"/>
</dbReference>
<dbReference type="STRING" id="1230905.A0A1G4JL81"/>
<dbReference type="AlphaFoldDB" id="A0A1G4JL81"/>
<feature type="compositionally biased region" description="Polar residues" evidence="2">
    <location>
        <begin position="204"/>
        <end position="213"/>
    </location>
</feature>
<evidence type="ECO:0000313" key="4">
    <source>
        <dbReference type="Proteomes" id="UP000191024"/>
    </source>
</evidence>
<reference evidence="3 4" key="1">
    <citation type="submission" date="2016-03" db="EMBL/GenBank/DDBJ databases">
        <authorList>
            <person name="Devillers H."/>
        </authorList>
    </citation>
    <scope>NUCLEOTIDE SEQUENCE [LARGE SCALE GENOMIC DNA]</scope>
    <source>
        <strain evidence="3">CBS 11717</strain>
    </source>
</reference>